<comment type="caution">
    <text evidence="1">The sequence shown here is derived from an EMBL/GenBank/DDBJ whole genome shotgun (WGS) entry which is preliminary data.</text>
</comment>
<dbReference type="InterPro" id="IPR029058">
    <property type="entry name" value="AB_hydrolase_fold"/>
</dbReference>
<keyword evidence="2" id="KW-1185">Reference proteome</keyword>
<proteinExistence type="predicted"/>
<dbReference type="EMBL" id="JBDPZC010000004">
    <property type="protein sequence ID" value="MEO3713220.1"/>
    <property type="molecule type" value="Genomic_DNA"/>
</dbReference>
<evidence type="ECO:0000313" key="1">
    <source>
        <dbReference type="EMBL" id="MEO3713220.1"/>
    </source>
</evidence>
<gene>
    <name evidence="1" type="ORF">ABDJ40_10650</name>
</gene>
<evidence type="ECO:0000313" key="2">
    <source>
        <dbReference type="Proteomes" id="UP001462640"/>
    </source>
</evidence>
<dbReference type="GO" id="GO:0016787">
    <property type="term" value="F:hydrolase activity"/>
    <property type="evidence" value="ECO:0007669"/>
    <property type="project" value="UniProtKB-KW"/>
</dbReference>
<name>A0ABV0GDT3_9BURK</name>
<dbReference type="Proteomes" id="UP001462640">
    <property type="component" value="Unassembled WGS sequence"/>
</dbReference>
<dbReference type="Gene3D" id="3.40.50.1820">
    <property type="entry name" value="alpha/beta hydrolase"/>
    <property type="match status" value="1"/>
</dbReference>
<sequence length="612" mass="65148">MTAARTEDPAASGWQALQKAWDAIASAGQGPATLFLDEAAVRQLLAGEAAPALQLPEALRALAQAQRSLQVVLPHQGFAPFCNPGRLKALLEAALAPQIGGAALRVLVLAHAVSERPAASAALPAALVALSEGLVHWMQGVRRRAPDYFSKHPLVLPFSGGQGPSLHLLEPAALLDCLRHATPALPPGCHLIHAPALGSGALLLRELALALDIPVAEASCAQNTLSELLEDSLQQARQRWQLGQEALLDGQSFDSALACGPSASPWAAAWQSQLDALRRAQQDSAAPVARRWTALPGMRLESIEGAPLRVWCLGEGPQTVLLLNAFGLSLDVWCELALALSPSCRVLALEARDDAAVAAEALSSTYYDSEDSWPQFLQSVRQLLATQLTGPLHLLSWCGGAKFALDLARALPQDVASLCLVAPSYAGVDCGAGGDSSFETSLNTMCRLVQRTPAAADSMARSMLALLQRGDGAADDPQRLWSLPDAHTAHWLHEPYVSAERMRQYSRQLVHFRAHAMSLPPAVEPLAQPCLLLMGDSDTATCAERARAMGALTSQTLQLGLRAAGHYLIHQDAGLIAQLQRAFMREGLQLDVSDARLRRFTPAEEALVSGEL</sequence>
<keyword evidence="1" id="KW-0378">Hydrolase</keyword>
<organism evidence="1 2">
    <name type="scientific">Roseateles flavus</name>
    <dbReference type="NCBI Taxonomy" id="3149041"/>
    <lineage>
        <taxon>Bacteria</taxon>
        <taxon>Pseudomonadati</taxon>
        <taxon>Pseudomonadota</taxon>
        <taxon>Betaproteobacteria</taxon>
        <taxon>Burkholderiales</taxon>
        <taxon>Sphaerotilaceae</taxon>
        <taxon>Roseateles</taxon>
    </lineage>
</organism>
<protein>
    <submittedName>
        <fullName evidence="1">Alpha/beta hydrolase</fullName>
    </submittedName>
</protein>
<dbReference type="RefSeq" id="WP_347609459.1">
    <property type="nucleotide sequence ID" value="NZ_JBDPZC010000004.1"/>
</dbReference>
<reference evidence="1 2" key="1">
    <citation type="submission" date="2024-05" db="EMBL/GenBank/DDBJ databases">
        <title>Roseateles sp. 2.12 16S ribosomal RNA gene Genome sequencing and assembly.</title>
        <authorList>
            <person name="Woo H."/>
        </authorList>
    </citation>
    <scope>NUCLEOTIDE SEQUENCE [LARGE SCALE GENOMIC DNA]</scope>
    <source>
        <strain evidence="1 2">2.12</strain>
    </source>
</reference>
<dbReference type="SUPFAM" id="SSF53474">
    <property type="entry name" value="alpha/beta-Hydrolases"/>
    <property type="match status" value="1"/>
</dbReference>
<accession>A0ABV0GDT3</accession>